<protein>
    <recommendedName>
        <fullName evidence="4">Peptidase A2 domain-containing protein</fullName>
    </recommendedName>
</protein>
<sequence length="301" mass="33837">MEVDIEPADSFDSFSDDDSDPIVDAFTVITEVSNKPTASSKPKPRKQVKPSLPDKDLIETLERTSTKPKDFNRRVPKSLVVEVKINNKPVRALLDSGSLADFMSTILADQLKVPLTQLAKQLSVQMAVTGSRSKVNYSTEVNLKYQAIDETRRFDIINLDSYDLILGTPFLYQHKAFIGFNPLRVVIGSTMSLPIEGPDVGIIRSLAADLFDDRLEEVRTELRNYASSLCADMEDTSLPPLRAVNHTIPLIDENKVYTWRPSKCADALLPQWQAKRDAYLKSGRWRFRTGHNAAPLMIIQK</sequence>
<dbReference type="STRING" id="930990.A0A067M8V3"/>
<dbReference type="AlphaFoldDB" id="A0A067M8V3"/>
<proteinExistence type="predicted"/>
<dbReference type="InterPro" id="IPR021109">
    <property type="entry name" value="Peptidase_aspartic_dom_sf"/>
</dbReference>
<dbReference type="CDD" id="cd00303">
    <property type="entry name" value="retropepsin_like"/>
    <property type="match status" value="1"/>
</dbReference>
<keyword evidence="3" id="KW-1185">Reference proteome</keyword>
<feature type="region of interest" description="Disordered" evidence="1">
    <location>
        <begin position="33"/>
        <end position="62"/>
    </location>
</feature>
<accession>A0A067M8V3</accession>
<reference evidence="3" key="1">
    <citation type="journal article" date="2014" name="Proc. Natl. Acad. Sci. U.S.A.">
        <title>Extensive sampling of basidiomycete genomes demonstrates inadequacy of the white-rot/brown-rot paradigm for wood decay fungi.</title>
        <authorList>
            <person name="Riley R."/>
            <person name="Salamov A.A."/>
            <person name="Brown D.W."/>
            <person name="Nagy L.G."/>
            <person name="Floudas D."/>
            <person name="Held B.W."/>
            <person name="Levasseur A."/>
            <person name="Lombard V."/>
            <person name="Morin E."/>
            <person name="Otillar R."/>
            <person name="Lindquist E.A."/>
            <person name="Sun H."/>
            <person name="LaButti K.M."/>
            <person name="Schmutz J."/>
            <person name="Jabbour D."/>
            <person name="Luo H."/>
            <person name="Baker S.E."/>
            <person name="Pisabarro A.G."/>
            <person name="Walton J.D."/>
            <person name="Blanchette R.A."/>
            <person name="Henrissat B."/>
            <person name="Martin F."/>
            <person name="Cullen D."/>
            <person name="Hibbett D.S."/>
            <person name="Grigoriev I.V."/>
        </authorList>
    </citation>
    <scope>NUCLEOTIDE SEQUENCE [LARGE SCALE GENOMIC DNA]</scope>
    <source>
        <strain evidence="3">FD-172 SS1</strain>
    </source>
</reference>
<dbReference type="Pfam" id="PF08284">
    <property type="entry name" value="RVP_2"/>
    <property type="match status" value="1"/>
</dbReference>
<dbReference type="Gene3D" id="2.40.70.10">
    <property type="entry name" value="Acid Proteases"/>
    <property type="match status" value="1"/>
</dbReference>
<dbReference type="InParanoid" id="A0A067M8V3"/>
<dbReference type="OrthoDB" id="1750432at2759"/>
<dbReference type="EMBL" id="KL198053">
    <property type="protein sequence ID" value="KDQ11989.1"/>
    <property type="molecule type" value="Genomic_DNA"/>
</dbReference>
<evidence type="ECO:0000313" key="3">
    <source>
        <dbReference type="Proteomes" id="UP000027195"/>
    </source>
</evidence>
<dbReference type="Proteomes" id="UP000027195">
    <property type="component" value="Unassembled WGS sequence"/>
</dbReference>
<evidence type="ECO:0008006" key="4">
    <source>
        <dbReference type="Google" id="ProtNLM"/>
    </source>
</evidence>
<feature type="region of interest" description="Disordered" evidence="1">
    <location>
        <begin position="1"/>
        <end position="20"/>
    </location>
</feature>
<gene>
    <name evidence="2" type="ORF">BOTBODRAFT_113533</name>
</gene>
<name>A0A067M8V3_BOTB1</name>
<dbReference type="HOGENOM" id="CLU_047281_0_0_1"/>
<feature type="compositionally biased region" description="Basic and acidic residues" evidence="1">
    <location>
        <begin position="52"/>
        <end position="62"/>
    </location>
</feature>
<feature type="non-terminal residue" evidence="2">
    <location>
        <position position="301"/>
    </location>
</feature>
<evidence type="ECO:0000313" key="2">
    <source>
        <dbReference type="EMBL" id="KDQ11989.1"/>
    </source>
</evidence>
<evidence type="ECO:0000256" key="1">
    <source>
        <dbReference type="SAM" id="MobiDB-lite"/>
    </source>
</evidence>
<dbReference type="SUPFAM" id="SSF50630">
    <property type="entry name" value="Acid proteases"/>
    <property type="match status" value="1"/>
</dbReference>
<organism evidence="2 3">
    <name type="scientific">Botryobasidium botryosum (strain FD-172 SS1)</name>
    <dbReference type="NCBI Taxonomy" id="930990"/>
    <lineage>
        <taxon>Eukaryota</taxon>
        <taxon>Fungi</taxon>
        <taxon>Dikarya</taxon>
        <taxon>Basidiomycota</taxon>
        <taxon>Agaricomycotina</taxon>
        <taxon>Agaricomycetes</taxon>
        <taxon>Cantharellales</taxon>
        <taxon>Botryobasidiaceae</taxon>
        <taxon>Botryobasidium</taxon>
    </lineage>
</organism>